<reference evidence="2 3" key="1">
    <citation type="journal article" date="2016" name="Genome Biol. Evol.">
        <title>Divergent and convergent evolution of fungal pathogenicity.</title>
        <authorList>
            <person name="Shang Y."/>
            <person name="Xiao G."/>
            <person name="Zheng P."/>
            <person name="Cen K."/>
            <person name="Zhan S."/>
            <person name="Wang C."/>
        </authorList>
    </citation>
    <scope>NUCLEOTIDE SEQUENCE [LARGE SCALE GENOMIC DNA]</scope>
    <source>
        <strain evidence="2 3">ARSEF 2679</strain>
    </source>
</reference>
<sequence>MLCSNRAEGFVRSNWLARVKKKKEAHRLTTSLERAFISALANSDVMLRRRHPGAAARLGRPHRARRAASAAPLRPRARHRASRAPAVFMAVPDHRRHLLRPHPVQRPDADARDRAAVADPLRHRPAAVRLHRAAPGRRAALVWRAGGQGPRVAARQHGGVAWWHDRGRGQGGRAG</sequence>
<dbReference type="Proteomes" id="UP000076744">
    <property type="component" value="Unassembled WGS sequence"/>
</dbReference>
<feature type="region of interest" description="Disordered" evidence="1">
    <location>
        <begin position="54"/>
        <end position="82"/>
    </location>
</feature>
<dbReference type="AlphaFoldDB" id="A0A167ZLC7"/>
<dbReference type="GeneID" id="30020121"/>
<protein>
    <submittedName>
        <fullName evidence="2">Uncharacterized protein</fullName>
    </submittedName>
</protein>
<organism evidence="2 3">
    <name type="scientific">Cordyceps fumosorosea (strain ARSEF 2679)</name>
    <name type="common">Isaria fumosorosea</name>
    <dbReference type="NCBI Taxonomy" id="1081104"/>
    <lineage>
        <taxon>Eukaryota</taxon>
        <taxon>Fungi</taxon>
        <taxon>Dikarya</taxon>
        <taxon>Ascomycota</taxon>
        <taxon>Pezizomycotina</taxon>
        <taxon>Sordariomycetes</taxon>
        <taxon>Hypocreomycetidae</taxon>
        <taxon>Hypocreales</taxon>
        <taxon>Cordycipitaceae</taxon>
        <taxon>Cordyceps</taxon>
    </lineage>
</organism>
<keyword evidence="3" id="KW-1185">Reference proteome</keyword>
<proteinExistence type="predicted"/>
<accession>A0A167ZLC7</accession>
<dbReference type="EMBL" id="AZHB01000007">
    <property type="protein sequence ID" value="OAA67653.1"/>
    <property type="molecule type" value="Genomic_DNA"/>
</dbReference>
<evidence type="ECO:0000256" key="1">
    <source>
        <dbReference type="SAM" id="MobiDB-lite"/>
    </source>
</evidence>
<comment type="caution">
    <text evidence="2">The sequence shown here is derived from an EMBL/GenBank/DDBJ whole genome shotgun (WGS) entry which is preliminary data.</text>
</comment>
<gene>
    <name evidence="2" type="ORF">ISF_03829</name>
</gene>
<evidence type="ECO:0000313" key="2">
    <source>
        <dbReference type="EMBL" id="OAA67653.1"/>
    </source>
</evidence>
<name>A0A167ZLC7_CORFA</name>
<dbReference type="RefSeq" id="XP_018705642.1">
    <property type="nucleotide sequence ID" value="XM_018847435.1"/>
</dbReference>
<evidence type="ECO:0000313" key="3">
    <source>
        <dbReference type="Proteomes" id="UP000076744"/>
    </source>
</evidence>